<reference evidence="2" key="1">
    <citation type="submission" date="2022-10" db="EMBL/GenBank/DDBJ databases">
        <title>The complete genomes of actinobacterial strains from the NBC collection.</title>
        <authorList>
            <person name="Joergensen T.S."/>
            <person name="Alvarez Arevalo M."/>
            <person name="Sterndorff E.B."/>
            <person name="Faurdal D."/>
            <person name="Vuksanovic O."/>
            <person name="Mourched A.-S."/>
            <person name="Charusanti P."/>
            <person name="Shaw S."/>
            <person name="Blin K."/>
            <person name="Weber T."/>
        </authorList>
    </citation>
    <scope>NUCLEOTIDE SEQUENCE</scope>
    <source>
        <strain evidence="2">NBC_00254</strain>
    </source>
</reference>
<dbReference type="RefSeq" id="WP_168066541.1">
    <property type="nucleotide sequence ID" value="NZ_CP108085.1"/>
</dbReference>
<evidence type="ECO:0000313" key="2">
    <source>
        <dbReference type="EMBL" id="WUP76137.1"/>
    </source>
</evidence>
<keyword evidence="3" id="KW-1185">Reference proteome</keyword>
<dbReference type="EMBL" id="CP108085">
    <property type="protein sequence ID" value="WUP76137.1"/>
    <property type="molecule type" value="Genomic_DNA"/>
</dbReference>
<organism evidence="2 3">
    <name type="scientific">Microbispora hainanensis</name>
    <dbReference type="NCBI Taxonomy" id="568844"/>
    <lineage>
        <taxon>Bacteria</taxon>
        <taxon>Bacillati</taxon>
        <taxon>Actinomycetota</taxon>
        <taxon>Actinomycetes</taxon>
        <taxon>Streptosporangiales</taxon>
        <taxon>Streptosporangiaceae</taxon>
        <taxon>Microbispora</taxon>
    </lineage>
</organism>
<keyword evidence="1" id="KW-0472">Membrane</keyword>
<proteinExistence type="predicted"/>
<feature type="transmembrane region" description="Helical" evidence="1">
    <location>
        <begin position="20"/>
        <end position="41"/>
    </location>
</feature>
<dbReference type="GeneID" id="97499602"/>
<evidence type="ECO:0000256" key="1">
    <source>
        <dbReference type="SAM" id="Phobius"/>
    </source>
</evidence>
<keyword evidence="1" id="KW-0812">Transmembrane</keyword>
<dbReference type="Proteomes" id="UP001432011">
    <property type="component" value="Chromosome"/>
</dbReference>
<protein>
    <submittedName>
        <fullName evidence="2">Uncharacterized protein</fullName>
    </submittedName>
</protein>
<keyword evidence="1" id="KW-1133">Transmembrane helix</keyword>
<accession>A0ABZ1SUE1</accession>
<name>A0ABZ1SUE1_9ACTN</name>
<sequence>MAVTREGLSPHALQATVVRFPVYPVGGLIAVLATLYLMWRFMASRFTLQRRPPQPPA</sequence>
<gene>
    <name evidence="2" type="ORF">OG913_03685</name>
</gene>
<evidence type="ECO:0000313" key="3">
    <source>
        <dbReference type="Proteomes" id="UP001432011"/>
    </source>
</evidence>